<dbReference type="EMBL" id="JAHPMX010000030">
    <property type="protein sequence ID" value="MBU9360535.1"/>
    <property type="molecule type" value="Genomic_DNA"/>
</dbReference>
<name>A0AAP2HRF2_9BURK</name>
<dbReference type="RefSeq" id="WP_217085036.1">
    <property type="nucleotide sequence ID" value="NZ_CP090751.1"/>
</dbReference>
<sequence length="619" mass="66372">MSIFDSLKLRLSSDERQQELARREALLRERKQAAQAREQNIAYREEQAKENPQAVLDAIRADAQRKAEEAEQAKAADKLKRDFGLQSSDLIDTPEMRRALEDSLGQLDVEQEERARQIADRAALLAGLEQLAMIDAARARSILQQYKEANPPRTYLREEISSMFAEAMDRDGGRRYERNLDGWALSIADRERELRRQEAALDMREKALVAKIERQLGIESERTAPSAEQTSGGPIREGARPQSAAVEIHAAPANTPVAGEAGQRLQEERTAEVANSGAPIDATIQKASEPVRESVAQPTTGGAGEQGSSRARASAEYTIKEVMEDPARFRVVAAEIARSKGQSLEEASEALRGVLEHIEKSATTEKARVDEGRRLFWESWGASEQRASGQPGGKSGAQPTAVDNGRNSTGKSSESSENVKPAAGAATERGKEAGVSIDASIGKAALDVLPKIDAKAAAAIAAAKDAARGTGVSEAQSEGAAKEQRAKRVQGFRSLGRNRSASAAEIDVSNGTESTATTAASKPSRRAGKASSVAEVSQGNSVAASDVVASNEGESTATTKTARAKFRDLTPEQKAERRAEYMKGLRQDAGLTPDGKEVVKEKGREVGKKKGKQVDGVGL</sequence>
<feature type="compositionally biased region" description="Polar residues" evidence="2">
    <location>
        <begin position="509"/>
        <end position="521"/>
    </location>
</feature>
<proteinExistence type="predicted"/>
<accession>A0AAP2HRF2</accession>
<evidence type="ECO:0000313" key="4">
    <source>
        <dbReference type="Proteomes" id="UP001196915"/>
    </source>
</evidence>
<comment type="caution">
    <text evidence="3">The sequence shown here is derived from an EMBL/GenBank/DDBJ whole genome shotgun (WGS) entry which is preliminary data.</text>
</comment>
<feature type="region of interest" description="Disordered" evidence="2">
    <location>
        <begin position="380"/>
        <end position="434"/>
    </location>
</feature>
<feature type="compositionally biased region" description="Basic and acidic residues" evidence="2">
    <location>
        <begin position="594"/>
        <end position="608"/>
    </location>
</feature>
<feature type="region of interest" description="Disordered" evidence="2">
    <location>
        <begin position="460"/>
        <end position="619"/>
    </location>
</feature>
<feature type="compositionally biased region" description="Polar residues" evidence="2">
    <location>
        <begin position="296"/>
        <end position="311"/>
    </location>
</feature>
<feature type="compositionally biased region" description="Polar residues" evidence="2">
    <location>
        <begin position="405"/>
        <end position="418"/>
    </location>
</feature>
<evidence type="ECO:0000256" key="1">
    <source>
        <dbReference type="SAM" id="Coils"/>
    </source>
</evidence>
<organism evidence="3 4">
    <name type="scientific">Burkholderia multivorans</name>
    <dbReference type="NCBI Taxonomy" id="87883"/>
    <lineage>
        <taxon>Bacteria</taxon>
        <taxon>Pseudomonadati</taxon>
        <taxon>Pseudomonadota</taxon>
        <taxon>Betaproteobacteria</taxon>
        <taxon>Burkholderiales</taxon>
        <taxon>Burkholderiaceae</taxon>
        <taxon>Burkholderia</taxon>
        <taxon>Burkholderia cepacia complex</taxon>
    </lineage>
</organism>
<keyword evidence="1" id="KW-0175">Coiled coil</keyword>
<feature type="region of interest" description="Disordered" evidence="2">
    <location>
        <begin position="287"/>
        <end position="314"/>
    </location>
</feature>
<feature type="compositionally biased region" description="Basic and acidic residues" evidence="2">
    <location>
        <begin position="565"/>
        <end position="586"/>
    </location>
</feature>
<dbReference type="AlphaFoldDB" id="A0AAP2HRF2"/>
<feature type="region of interest" description="Disordered" evidence="2">
    <location>
        <begin position="219"/>
        <end position="275"/>
    </location>
</feature>
<feature type="coiled-coil region" evidence="1">
    <location>
        <begin position="16"/>
        <end position="80"/>
    </location>
</feature>
<gene>
    <name evidence="3" type="ORF">KTE52_29865</name>
</gene>
<evidence type="ECO:0000256" key="2">
    <source>
        <dbReference type="SAM" id="MobiDB-lite"/>
    </source>
</evidence>
<evidence type="ECO:0000313" key="3">
    <source>
        <dbReference type="EMBL" id="MBU9360535.1"/>
    </source>
</evidence>
<protein>
    <submittedName>
        <fullName evidence="3">Uncharacterized protein</fullName>
    </submittedName>
</protein>
<feature type="compositionally biased region" description="Polar residues" evidence="2">
    <location>
        <begin position="534"/>
        <end position="543"/>
    </location>
</feature>
<dbReference type="Proteomes" id="UP001196915">
    <property type="component" value="Unassembled WGS sequence"/>
</dbReference>
<reference evidence="3" key="1">
    <citation type="submission" date="2021-06" db="EMBL/GenBank/DDBJ databases">
        <title>A collection of bacterial strains from the Burkholderia cepacia Research Laboratory and Repository.</title>
        <authorList>
            <person name="Lipuma J."/>
            <person name="Spilker T."/>
        </authorList>
    </citation>
    <scope>NUCLEOTIDE SEQUENCE</scope>
    <source>
        <strain evidence="3">AU37435</strain>
    </source>
</reference>